<proteinExistence type="predicted"/>
<organism evidence="2 3">
    <name type="scientific">Ziziphus jujuba var. spinosa</name>
    <dbReference type="NCBI Taxonomy" id="714518"/>
    <lineage>
        <taxon>Eukaryota</taxon>
        <taxon>Viridiplantae</taxon>
        <taxon>Streptophyta</taxon>
        <taxon>Embryophyta</taxon>
        <taxon>Tracheophyta</taxon>
        <taxon>Spermatophyta</taxon>
        <taxon>Magnoliopsida</taxon>
        <taxon>eudicotyledons</taxon>
        <taxon>Gunneridae</taxon>
        <taxon>Pentapetalae</taxon>
        <taxon>rosids</taxon>
        <taxon>fabids</taxon>
        <taxon>Rosales</taxon>
        <taxon>Rhamnaceae</taxon>
        <taxon>Paliureae</taxon>
        <taxon>Ziziphus</taxon>
    </lineage>
</organism>
<evidence type="ECO:0000256" key="1">
    <source>
        <dbReference type="SAM" id="MobiDB-lite"/>
    </source>
</evidence>
<comment type="caution">
    <text evidence="2">The sequence shown here is derived from an EMBL/GenBank/DDBJ whole genome shotgun (WGS) entry which is preliminary data.</text>
</comment>
<dbReference type="AlphaFoldDB" id="A0A978W4R3"/>
<sequence>MTEAELLLFERKTARYRGLFVQDVLLYSNSGNMFDMVLQGHKLTSLKKEKKKMEKDQHHQLGEDQEDGLGLE</sequence>
<evidence type="ECO:0000313" key="3">
    <source>
        <dbReference type="Proteomes" id="UP000813462"/>
    </source>
</evidence>
<evidence type="ECO:0000313" key="2">
    <source>
        <dbReference type="EMBL" id="KAH7546947.1"/>
    </source>
</evidence>
<dbReference type="EMBL" id="JAEACU010000001">
    <property type="protein sequence ID" value="KAH7546947.1"/>
    <property type="molecule type" value="Genomic_DNA"/>
</dbReference>
<dbReference type="Proteomes" id="UP000813462">
    <property type="component" value="Unassembled WGS sequence"/>
</dbReference>
<protein>
    <submittedName>
        <fullName evidence="2">Uncharacterized protein</fullName>
    </submittedName>
</protein>
<name>A0A978W4R3_ZIZJJ</name>
<gene>
    <name evidence="2" type="ORF">FEM48_Zijuj01G0255100</name>
</gene>
<feature type="compositionally biased region" description="Basic and acidic residues" evidence="1">
    <location>
        <begin position="51"/>
        <end position="62"/>
    </location>
</feature>
<accession>A0A978W4R3</accession>
<feature type="region of interest" description="Disordered" evidence="1">
    <location>
        <begin position="48"/>
        <end position="72"/>
    </location>
</feature>
<reference evidence="2" key="1">
    <citation type="journal article" date="2021" name="Front. Plant Sci.">
        <title>Chromosome-Scale Genome Assembly for Chinese Sour Jujube and Insights Into Its Genome Evolution and Domestication Signature.</title>
        <authorList>
            <person name="Shen L.-Y."/>
            <person name="Luo H."/>
            <person name="Wang X.-L."/>
            <person name="Wang X.-M."/>
            <person name="Qiu X.-J."/>
            <person name="Liu H."/>
            <person name="Zhou S.-S."/>
            <person name="Jia K.-H."/>
            <person name="Nie S."/>
            <person name="Bao Y.-T."/>
            <person name="Zhang R.-G."/>
            <person name="Yun Q.-Z."/>
            <person name="Chai Y.-H."/>
            <person name="Lu J.-Y."/>
            <person name="Li Y."/>
            <person name="Zhao S.-W."/>
            <person name="Mao J.-F."/>
            <person name="Jia S.-G."/>
            <person name="Mao Y.-M."/>
        </authorList>
    </citation>
    <scope>NUCLEOTIDE SEQUENCE</scope>
    <source>
        <strain evidence="2">AT0</strain>
        <tissue evidence="2">Leaf</tissue>
    </source>
</reference>
<feature type="compositionally biased region" description="Acidic residues" evidence="1">
    <location>
        <begin position="63"/>
        <end position="72"/>
    </location>
</feature>